<proteinExistence type="predicted"/>
<accession>A0ABU6V9B6</accession>
<evidence type="ECO:0000313" key="2">
    <source>
        <dbReference type="Proteomes" id="UP001341840"/>
    </source>
</evidence>
<gene>
    <name evidence="1" type="ORF">PIB30_026298</name>
</gene>
<dbReference type="EMBL" id="JASCZI010151133">
    <property type="protein sequence ID" value="MED6169984.1"/>
    <property type="molecule type" value="Genomic_DNA"/>
</dbReference>
<dbReference type="PANTHER" id="PTHR31286">
    <property type="entry name" value="GLYCINE-RICH CELL WALL STRUCTURAL PROTEIN 1.8-LIKE"/>
    <property type="match status" value="1"/>
</dbReference>
<comment type="caution">
    <text evidence="1">The sequence shown here is derived from an EMBL/GenBank/DDBJ whole genome shotgun (WGS) entry which is preliminary data.</text>
</comment>
<protein>
    <recommendedName>
        <fullName evidence="3">DUF4283 domain-containing protein</fullName>
    </recommendedName>
</protein>
<organism evidence="1 2">
    <name type="scientific">Stylosanthes scabra</name>
    <dbReference type="NCBI Taxonomy" id="79078"/>
    <lineage>
        <taxon>Eukaryota</taxon>
        <taxon>Viridiplantae</taxon>
        <taxon>Streptophyta</taxon>
        <taxon>Embryophyta</taxon>
        <taxon>Tracheophyta</taxon>
        <taxon>Spermatophyta</taxon>
        <taxon>Magnoliopsida</taxon>
        <taxon>eudicotyledons</taxon>
        <taxon>Gunneridae</taxon>
        <taxon>Pentapetalae</taxon>
        <taxon>rosids</taxon>
        <taxon>fabids</taxon>
        <taxon>Fabales</taxon>
        <taxon>Fabaceae</taxon>
        <taxon>Papilionoideae</taxon>
        <taxon>50 kb inversion clade</taxon>
        <taxon>dalbergioids sensu lato</taxon>
        <taxon>Dalbergieae</taxon>
        <taxon>Pterocarpus clade</taxon>
        <taxon>Stylosanthes</taxon>
    </lineage>
</organism>
<dbReference type="PANTHER" id="PTHR31286:SF178">
    <property type="entry name" value="DUF4283 DOMAIN-CONTAINING PROTEIN"/>
    <property type="match status" value="1"/>
</dbReference>
<evidence type="ECO:0008006" key="3">
    <source>
        <dbReference type="Google" id="ProtNLM"/>
    </source>
</evidence>
<evidence type="ECO:0000313" key="1">
    <source>
        <dbReference type="EMBL" id="MED6169984.1"/>
    </source>
</evidence>
<reference evidence="1 2" key="1">
    <citation type="journal article" date="2023" name="Plants (Basel)">
        <title>Bridging the Gap: Combining Genomics and Transcriptomics Approaches to Understand Stylosanthes scabra, an Orphan Legume from the Brazilian Caatinga.</title>
        <authorList>
            <person name="Ferreira-Neto J.R.C."/>
            <person name="da Silva M.D."/>
            <person name="Binneck E."/>
            <person name="de Melo N.F."/>
            <person name="da Silva R.H."/>
            <person name="de Melo A.L.T.M."/>
            <person name="Pandolfi V."/>
            <person name="Bustamante F.O."/>
            <person name="Brasileiro-Vidal A.C."/>
            <person name="Benko-Iseppon A.M."/>
        </authorList>
    </citation>
    <scope>NUCLEOTIDE SEQUENCE [LARGE SCALE GENOMIC DNA]</scope>
    <source>
        <tissue evidence="1">Leaves</tissue>
    </source>
</reference>
<sequence>MALPVDSSLQPPSRSDVEEEPVITLDATDIKHGIDRCSKSLVGRVLSDRSFSHLIKIERGSPWLFKNFILNLKRWKEDLAITDAEFIDVPIWIQFWNLPKHYKSKEIGWKLGSSFGDVIEAYLFQVRGLESSIVKAKV</sequence>
<dbReference type="Proteomes" id="UP001341840">
    <property type="component" value="Unassembled WGS sequence"/>
</dbReference>
<keyword evidence="2" id="KW-1185">Reference proteome</keyword>
<name>A0ABU6V9B6_9FABA</name>
<dbReference type="InterPro" id="IPR040256">
    <property type="entry name" value="At4g02000-like"/>
</dbReference>